<dbReference type="AlphaFoldDB" id="A0A9W4X070"/>
<evidence type="ECO:0000313" key="2">
    <source>
        <dbReference type="Proteomes" id="UP001153678"/>
    </source>
</evidence>
<name>A0A9W4X070_9GLOM</name>
<protein>
    <submittedName>
        <fullName evidence="1">16921_t:CDS:1</fullName>
    </submittedName>
</protein>
<sequence length="131" mass="15022">MVKKLSHNSLIYDKNKGSLIWFDDAKYEGIGFFVESSKDVHFDVVFETDGIKIELDITLLLFSPFCAMVLGKDYSILEQMICIRLVPINNSPATENIAEDFIDSSTEECLLFDDEYMHRTISLFIIPVNEL</sequence>
<organism evidence="1 2">
    <name type="scientific">Funneliformis geosporum</name>
    <dbReference type="NCBI Taxonomy" id="1117311"/>
    <lineage>
        <taxon>Eukaryota</taxon>
        <taxon>Fungi</taxon>
        <taxon>Fungi incertae sedis</taxon>
        <taxon>Mucoromycota</taxon>
        <taxon>Glomeromycotina</taxon>
        <taxon>Glomeromycetes</taxon>
        <taxon>Glomerales</taxon>
        <taxon>Glomeraceae</taxon>
        <taxon>Funneliformis</taxon>
    </lineage>
</organism>
<proteinExistence type="predicted"/>
<evidence type="ECO:0000313" key="1">
    <source>
        <dbReference type="EMBL" id="CAI2185448.1"/>
    </source>
</evidence>
<reference evidence="1" key="1">
    <citation type="submission" date="2022-08" db="EMBL/GenBank/DDBJ databases">
        <authorList>
            <person name="Kallberg Y."/>
            <person name="Tangrot J."/>
            <person name="Rosling A."/>
        </authorList>
    </citation>
    <scope>NUCLEOTIDE SEQUENCE</scope>
    <source>
        <strain evidence="1">Wild A</strain>
    </source>
</reference>
<dbReference type="EMBL" id="CAMKVN010003726">
    <property type="protein sequence ID" value="CAI2185448.1"/>
    <property type="molecule type" value="Genomic_DNA"/>
</dbReference>
<dbReference type="Proteomes" id="UP001153678">
    <property type="component" value="Unassembled WGS sequence"/>
</dbReference>
<keyword evidence="2" id="KW-1185">Reference proteome</keyword>
<comment type="caution">
    <text evidence="1">The sequence shown here is derived from an EMBL/GenBank/DDBJ whole genome shotgun (WGS) entry which is preliminary data.</text>
</comment>
<gene>
    <name evidence="1" type="ORF">FWILDA_LOCUS12081</name>
</gene>
<accession>A0A9W4X070</accession>